<gene>
    <name evidence="7" type="ORF">PA27867_0318</name>
</gene>
<keyword evidence="8" id="KW-1185">Reference proteome</keyword>
<proteinExistence type="predicted"/>
<dbReference type="AlphaFoldDB" id="A0A1B1BFE0"/>
<evidence type="ECO:0000313" key="7">
    <source>
        <dbReference type="EMBL" id="ANP71292.1"/>
    </source>
</evidence>
<organism evidence="7 8">
    <name type="scientific">Cryobacterium arcticum</name>
    <dbReference type="NCBI Taxonomy" id="670052"/>
    <lineage>
        <taxon>Bacteria</taxon>
        <taxon>Bacillati</taxon>
        <taxon>Actinomycetota</taxon>
        <taxon>Actinomycetes</taxon>
        <taxon>Micrococcales</taxon>
        <taxon>Microbacteriaceae</taxon>
        <taxon>Cryobacterium</taxon>
    </lineage>
</organism>
<dbReference type="OrthoDB" id="3178064at2"/>
<dbReference type="EMBL" id="CP016282">
    <property type="protein sequence ID" value="ANP71292.1"/>
    <property type="molecule type" value="Genomic_DNA"/>
</dbReference>
<evidence type="ECO:0000256" key="3">
    <source>
        <dbReference type="ARBA" id="ARBA00022989"/>
    </source>
</evidence>
<dbReference type="Proteomes" id="UP000092582">
    <property type="component" value="Chromosome 1"/>
</dbReference>
<dbReference type="InterPro" id="IPR001733">
    <property type="entry name" value="Peptidase_S26B"/>
</dbReference>
<dbReference type="EC" id="3.4.21.89" evidence="5"/>
<evidence type="ECO:0000256" key="1">
    <source>
        <dbReference type="ARBA" id="ARBA00004370"/>
    </source>
</evidence>
<evidence type="ECO:0000256" key="6">
    <source>
        <dbReference type="SAM" id="Phobius"/>
    </source>
</evidence>
<keyword evidence="4 6" id="KW-0472">Membrane</keyword>
<feature type="transmembrane region" description="Helical" evidence="6">
    <location>
        <begin position="39"/>
        <end position="64"/>
    </location>
</feature>
<evidence type="ECO:0000256" key="4">
    <source>
        <dbReference type="ARBA" id="ARBA00023136"/>
    </source>
</evidence>
<dbReference type="InterPro" id="IPR019533">
    <property type="entry name" value="Peptidase_S26"/>
</dbReference>
<dbReference type="GO" id="GO:0006465">
    <property type="term" value="P:signal peptide processing"/>
    <property type="evidence" value="ECO:0007669"/>
    <property type="project" value="UniProtKB-UniRule"/>
</dbReference>
<dbReference type="PATRIC" id="fig|670052.7.peg.337"/>
<dbReference type="PANTHER" id="PTHR10806:SF6">
    <property type="entry name" value="SIGNAL PEPTIDASE COMPLEX CATALYTIC SUBUNIT SEC11"/>
    <property type="match status" value="1"/>
</dbReference>
<dbReference type="CDD" id="cd06530">
    <property type="entry name" value="S26_SPase_I"/>
    <property type="match status" value="1"/>
</dbReference>
<dbReference type="GO" id="GO:0004252">
    <property type="term" value="F:serine-type endopeptidase activity"/>
    <property type="evidence" value="ECO:0007669"/>
    <property type="project" value="UniProtKB-UniRule"/>
</dbReference>
<dbReference type="NCBIfam" id="TIGR02228">
    <property type="entry name" value="sigpep_I_arch"/>
    <property type="match status" value="1"/>
</dbReference>
<evidence type="ECO:0000256" key="5">
    <source>
        <dbReference type="NCBIfam" id="TIGR02228"/>
    </source>
</evidence>
<feature type="transmembrane region" description="Helical" evidence="6">
    <location>
        <begin position="169"/>
        <end position="191"/>
    </location>
</feature>
<evidence type="ECO:0000256" key="2">
    <source>
        <dbReference type="ARBA" id="ARBA00022692"/>
    </source>
</evidence>
<sequence length="211" mass="22116">MTVHSAQRPARVHARVRRSAEPAELSAWHYLGRGLSAGLLLLVIALAALVIVVPQLTGAIPLTVLTSSMEPGLPPGTLIVVRPVPSDSLAIGDVVTYQIRSGEPAVVTHRIVGISVAADGVRTFTLRGDNNSVPDVDPVVAAQVRGRLWYSVPLIGLVNTVLTGPVKAWVVPLAALGLFGYAGVMVVGGLIEARARRPARTAGSDRDAQRP</sequence>
<comment type="subcellular location">
    <subcellularLocation>
        <location evidence="1">Membrane</location>
    </subcellularLocation>
</comment>
<dbReference type="InterPro" id="IPR036286">
    <property type="entry name" value="LexA/Signal_pep-like_sf"/>
</dbReference>
<keyword evidence="2 6" id="KW-0812">Transmembrane</keyword>
<dbReference type="SUPFAM" id="SSF51306">
    <property type="entry name" value="LexA/Signal peptidase"/>
    <property type="match status" value="1"/>
</dbReference>
<keyword evidence="3 6" id="KW-1133">Transmembrane helix</keyword>
<dbReference type="GO" id="GO:0009003">
    <property type="term" value="F:signal peptidase activity"/>
    <property type="evidence" value="ECO:0007669"/>
    <property type="project" value="UniProtKB-EC"/>
</dbReference>
<reference evidence="7 8" key="1">
    <citation type="submission" date="2016-06" db="EMBL/GenBank/DDBJ databases">
        <title>Genome sequencing of Cryobacterium arcticum PAMC 27867.</title>
        <authorList>
            <person name="Lee J."/>
            <person name="Kim O.-S."/>
        </authorList>
    </citation>
    <scope>NUCLEOTIDE SEQUENCE [LARGE SCALE GENOMIC DNA]</scope>
    <source>
        <strain evidence="7 8">PAMC 27867</strain>
    </source>
</reference>
<protein>
    <recommendedName>
        <fullName evidence="5">Signal peptidase I</fullName>
        <ecNumber evidence="5">3.4.21.89</ecNumber>
    </recommendedName>
</protein>
<name>A0A1B1BFE0_9MICO</name>
<accession>A0A1B1BFE0</accession>
<dbReference type="STRING" id="670052.PA27867_0318"/>
<evidence type="ECO:0000313" key="8">
    <source>
        <dbReference type="Proteomes" id="UP000092582"/>
    </source>
</evidence>
<dbReference type="GO" id="GO:0016020">
    <property type="term" value="C:membrane"/>
    <property type="evidence" value="ECO:0007669"/>
    <property type="project" value="UniProtKB-SubCell"/>
</dbReference>
<dbReference type="RefSeq" id="WP_157109077.1">
    <property type="nucleotide sequence ID" value="NZ_CP016282.1"/>
</dbReference>
<dbReference type="KEGG" id="cart:PA27867_0318"/>
<dbReference type="PANTHER" id="PTHR10806">
    <property type="entry name" value="SIGNAL PEPTIDASE COMPLEX CATALYTIC SUBUNIT SEC11"/>
    <property type="match status" value="1"/>
</dbReference>